<organism evidence="2 3">
    <name type="scientific">Helianthus annuus</name>
    <name type="common">Common sunflower</name>
    <dbReference type="NCBI Taxonomy" id="4232"/>
    <lineage>
        <taxon>Eukaryota</taxon>
        <taxon>Viridiplantae</taxon>
        <taxon>Streptophyta</taxon>
        <taxon>Embryophyta</taxon>
        <taxon>Tracheophyta</taxon>
        <taxon>Spermatophyta</taxon>
        <taxon>Magnoliopsida</taxon>
        <taxon>eudicotyledons</taxon>
        <taxon>Gunneridae</taxon>
        <taxon>Pentapetalae</taxon>
        <taxon>asterids</taxon>
        <taxon>campanulids</taxon>
        <taxon>Asterales</taxon>
        <taxon>Asteraceae</taxon>
        <taxon>Asteroideae</taxon>
        <taxon>Heliantheae alliance</taxon>
        <taxon>Heliantheae</taxon>
        <taxon>Helianthus</taxon>
    </lineage>
</organism>
<evidence type="ECO:0000313" key="2">
    <source>
        <dbReference type="EMBL" id="KAF5796376.1"/>
    </source>
</evidence>
<reference evidence="2" key="2">
    <citation type="submission" date="2020-06" db="EMBL/GenBank/DDBJ databases">
        <title>Helianthus annuus Genome sequencing and assembly Release 2.</title>
        <authorList>
            <person name="Gouzy J."/>
            <person name="Langlade N."/>
            <person name="Munos S."/>
        </authorList>
    </citation>
    <scope>NUCLEOTIDE SEQUENCE</scope>
    <source>
        <tissue evidence="2">Leaves</tissue>
    </source>
</reference>
<accession>A0A9K3IG56</accession>
<feature type="region of interest" description="Disordered" evidence="1">
    <location>
        <begin position="1"/>
        <end position="25"/>
    </location>
</feature>
<proteinExistence type="predicted"/>
<dbReference type="Proteomes" id="UP000215914">
    <property type="component" value="Unassembled WGS sequence"/>
</dbReference>
<dbReference type="AlphaFoldDB" id="A0A9K3IG56"/>
<feature type="compositionally biased region" description="Basic and acidic residues" evidence="1">
    <location>
        <begin position="13"/>
        <end position="25"/>
    </location>
</feature>
<sequence length="56" mass="6425">MMIAGEDDVAATHGEEEARRYADIPSLEDHPPLRRHVIVLPRMLHHPKLEGMRGWS</sequence>
<gene>
    <name evidence="2" type="ORF">HanXRQr2_Chr08g0350691</name>
</gene>
<name>A0A9K3IG56_HELAN</name>
<evidence type="ECO:0000256" key="1">
    <source>
        <dbReference type="SAM" id="MobiDB-lite"/>
    </source>
</evidence>
<dbReference type="EMBL" id="MNCJ02000323">
    <property type="protein sequence ID" value="KAF5796376.1"/>
    <property type="molecule type" value="Genomic_DNA"/>
</dbReference>
<protein>
    <submittedName>
        <fullName evidence="2">Uncharacterized protein</fullName>
    </submittedName>
</protein>
<evidence type="ECO:0000313" key="3">
    <source>
        <dbReference type="Proteomes" id="UP000215914"/>
    </source>
</evidence>
<dbReference type="Gramene" id="mRNA:HanXRQr2_Chr08g0350691">
    <property type="protein sequence ID" value="mRNA:HanXRQr2_Chr08g0350691"/>
    <property type="gene ID" value="HanXRQr2_Chr08g0350691"/>
</dbReference>
<keyword evidence="3" id="KW-1185">Reference proteome</keyword>
<reference evidence="2" key="1">
    <citation type="journal article" date="2017" name="Nature">
        <title>The sunflower genome provides insights into oil metabolism, flowering and Asterid evolution.</title>
        <authorList>
            <person name="Badouin H."/>
            <person name="Gouzy J."/>
            <person name="Grassa C.J."/>
            <person name="Murat F."/>
            <person name="Staton S.E."/>
            <person name="Cottret L."/>
            <person name="Lelandais-Briere C."/>
            <person name="Owens G.L."/>
            <person name="Carrere S."/>
            <person name="Mayjonade B."/>
            <person name="Legrand L."/>
            <person name="Gill N."/>
            <person name="Kane N.C."/>
            <person name="Bowers J.E."/>
            <person name="Hubner S."/>
            <person name="Bellec A."/>
            <person name="Berard A."/>
            <person name="Berges H."/>
            <person name="Blanchet N."/>
            <person name="Boniface M.C."/>
            <person name="Brunel D."/>
            <person name="Catrice O."/>
            <person name="Chaidir N."/>
            <person name="Claudel C."/>
            <person name="Donnadieu C."/>
            <person name="Faraut T."/>
            <person name="Fievet G."/>
            <person name="Helmstetter N."/>
            <person name="King M."/>
            <person name="Knapp S.J."/>
            <person name="Lai Z."/>
            <person name="Le Paslier M.C."/>
            <person name="Lippi Y."/>
            <person name="Lorenzon L."/>
            <person name="Mandel J.R."/>
            <person name="Marage G."/>
            <person name="Marchand G."/>
            <person name="Marquand E."/>
            <person name="Bret-Mestries E."/>
            <person name="Morien E."/>
            <person name="Nambeesan S."/>
            <person name="Nguyen T."/>
            <person name="Pegot-Espagnet P."/>
            <person name="Pouilly N."/>
            <person name="Raftis F."/>
            <person name="Sallet E."/>
            <person name="Schiex T."/>
            <person name="Thomas J."/>
            <person name="Vandecasteele C."/>
            <person name="Vares D."/>
            <person name="Vear F."/>
            <person name="Vautrin S."/>
            <person name="Crespi M."/>
            <person name="Mangin B."/>
            <person name="Burke J.M."/>
            <person name="Salse J."/>
            <person name="Munos S."/>
            <person name="Vincourt P."/>
            <person name="Rieseberg L.H."/>
            <person name="Langlade N.B."/>
        </authorList>
    </citation>
    <scope>NUCLEOTIDE SEQUENCE</scope>
    <source>
        <tissue evidence="2">Leaves</tissue>
    </source>
</reference>
<comment type="caution">
    <text evidence="2">The sequence shown here is derived from an EMBL/GenBank/DDBJ whole genome shotgun (WGS) entry which is preliminary data.</text>
</comment>